<evidence type="ECO:0000256" key="4">
    <source>
        <dbReference type="ARBA" id="ARBA00022475"/>
    </source>
</evidence>
<dbReference type="Gene3D" id="3.30.450.20">
    <property type="entry name" value="PAS domain"/>
    <property type="match status" value="4"/>
</dbReference>
<dbReference type="Gene3D" id="3.30.565.10">
    <property type="entry name" value="Histidine kinase-like ATPase, C-terminal domain"/>
    <property type="match status" value="1"/>
</dbReference>
<dbReference type="Pfam" id="PF08447">
    <property type="entry name" value="PAS_3"/>
    <property type="match status" value="3"/>
</dbReference>
<dbReference type="InterPro" id="IPR035965">
    <property type="entry name" value="PAS-like_dom_sf"/>
</dbReference>
<protein>
    <recommendedName>
        <fullName evidence="3">histidine kinase</fullName>
        <ecNumber evidence="3">2.7.13.3</ecNumber>
    </recommendedName>
</protein>
<evidence type="ECO:0000256" key="6">
    <source>
        <dbReference type="ARBA" id="ARBA00022553"/>
    </source>
</evidence>
<feature type="domain" description="PAC" evidence="16">
    <location>
        <begin position="74"/>
        <end position="126"/>
    </location>
</feature>
<evidence type="ECO:0000256" key="2">
    <source>
        <dbReference type="ARBA" id="ARBA00004429"/>
    </source>
</evidence>
<sequence length="731" mass="82968">MQTLSVHSFIEDAPTSIAILDEELCFISYSKHWLKEFQISDKDITGKLYYDIFPETPLALKKALQQCLKGKTSSNEGAKFLQDDGKVQWLKWKINPWKMDDGKVGGLVIAQEDITSQKRREEIFLKAQNVAKIGGWELDLVTNDIYWTDTTKEIHEVPSNFEADLENAITFYKAGEHRDKITKLVGEALSKGTPWDTELIIITAKGRERWVHAKGETEMHNGKCVRVFGTFQDIDEQKKAKVKYQAVAERLKLATKAAQIGIWDLDLTKNMLVWDDNMYNLHGVSKKDFSASYDSWALTVHPDDLAQVEIQVDEAVKGLKDLKMEFRIIWPDGSIRYLMGMGKTIKDANGNPTKMVGANWDITELKTAQLQLLRSRESFLGAFENSTLGMAMIGIDGKWLQVNESICKSIGYERHELLKLTFQDVTHPEDLQSDLNLLKELVSGKRDSYQIEKRYFHKKGHLVYVILTVTGVREINGELSHFLSQIMDITSRIEAEKKLTQLLEVTEKQNTSLLNFAHIVSHNLRSHSSNLSMLTGFLSSEEDEDEQRNLITMLDAASESLNETVLHLNEVVQVKSGALNKLKDVNLYKTILNVEKNLSGLLQNKKTKCVVDVPKHTTIKGIPAYVDSIFLNLFTNSIKYSAPDRSLKLVIKATETDEKKVMVTFSDNGLGIDLKRHRKKLFGMYKTFHRNKDAKGIGLFITKNQIEAMNGSIAVNSTVDVGTKFTLFFDK</sequence>
<evidence type="ECO:0000313" key="17">
    <source>
        <dbReference type="EMBL" id="SDL66586.1"/>
    </source>
</evidence>
<dbReference type="PANTHER" id="PTHR43304:SF1">
    <property type="entry name" value="PAC DOMAIN-CONTAINING PROTEIN"/>
    <property type="match status" value="1"/>
</dbReference>
<reference evidence="17 18" key="1">
    <citation type="submission" date="2016-10" db="EMBL/GenBank/DDBJ databases">
        <authorList>
            <person name="de Groot N.N."/>
        </authorList>
    </citation>
    <scope>NUCLEOTIDE SEQUENCE [LARGE SCALE GENOMIC DNA]</scope>
    <source>
        <strain evidence="17 18">DSM 19886</strain>
    </source>
</reference>
<feature type="domain" description="PAC" evidence="16">
    <location>
        <begin position="322"/>
        <end position="374"/>
    </location>
</feature>
<dbReference type="EMBL" id="FNGV01000002">
    <property type="protein sequence ID" value="SDL66586.1"/>
    <property type="molecule type" value="Genomic_DNA"/>
</dbReference>
<dbReference type="PROSITE" id="PS50109">
    <property type="entry name" value="HIS_KIN"/>
    <property type="match status" value="1"/>
</dbReference>
<feature type="domain" description="PAS" evidence="15">
    <location>
        <begin position="375"/>
        <end position="445"/>
    </location>
</feature>
<dbReference type="SMART" id="SM00091">
    <property type="entry name" value="PAS"/>
    <property type="match status" value="3"/>
</dbReference>
<dbReference type="Pfam" id="PF08448">
    <property type="entry name" value="PAS_4"/>
    <property type="match status" value="1"/>
</dbReference>
<dbReference type="InterPro" id="IPR000014">
    <property type="entry name" value="PAS"/>
</dbReference>
<keyword evidence="18" id="KW-1185">Reference proteome</keyword>
<dbReference type="InterPro" id="IPR013656">
    <property type="entry name" value="PAS_4"/>
</dbReference>
<feature type="domain" description="PAC" evidence="16">
    <location>
        <begin position="195"/>
        <end position="246"/>
    </location>
</feature>
<keyword evidence="5" id="KW-0997">Cell inner membrane</keyword>
<dbReference type="CDD" id="cd00130">
    <property type="entry name" value="PAS"/>
    <property type="match status" value="3"/>
</dbReference>
<dbReference type="NCBIfam" id="TIGR00229">
    <property type="entry name" value="sensory_box"/>
    <property type="match status" value="3"/>
</dbReference>
<dbReference type="RefSeq" id="WP_089886674.1">
    <property type="nucleotide sequence ID" value="NZ_FNGV01000002.1"/>
</dbReference>
<dbReference type="PRINTS" id="PR00344">
    <property type="entry name" value="BCTRLSENSOR"/>
</dbReference>
<feature type="domain" description="Histidine kinase" evidence="14">
    <location>
        <begin position="519"/>
        <end position="731"/>
    </location>
</feature>
<name>A0A1G9LXD9_9FLAO</name>
<dbReference type="GO" id="GO:0000166">
    <property type="term" value="F:nucleotide binding"/>
    <property type="evidence" value="ECO:0007669"/>
    <property type="project" value="UniProtKB-KW"/>
</dbReference>
<dbReference type="SUPFAM" id="SSF55874">
    <property type="entry name" value="ATPase domain of HSP90 chaperone/DNA topoisomerase II/histidine kinase"/>
    <property type="match status" value="1"/>
</dbReference>
<dbReference type="Gene3D" id="2.10.70.100">
    <property type="match status" value="2"/>
</dbReference>
<evidence type="ECO:0000256" key="5">
    <source>
        <dbReference type="ARBA" id="ARBA00022519"/>
    </source>
</evidence>
<feature type="domain" description="PAC" evidence="16">
    <location>
        <begin position="449"/>
        <end position="501"/>
    </location>
</feature>
<accession>A0A1G9LXD9</accession>
<proteinExistence type="predicted"/>
<dbReference type="InterPro" id="IPR036890">
    <property type="entry name" value="HATPase_C_sf"/>
</dbReference>
<dbReference type="PANTHER" id="PTHR43304">
    <property type="entry name" value="PHYTOCHROME-LIKE PROTEIN CPH1"/>
    <property type="match status" value="1"/>
</dbReference>
<evidence type="ECO:0000259" key="15">
    <source>
        <dbReference type="PROSITE" id="PS50112"/>
    </source>
</evidence>
<keyword evidence="6" id="KW-0597">Phosphoprotein</keyword>
<keyword evidence="4" id="KW-1003">Cell membrane</keyword>
<dbReference type="GO" id="GO:0004673">
    <property type="term" value="F:protein histidine kinase activity"/>
    <property type="evidence" value="ECO:0007669"/>
    <property type="project" value="UniProtKB-EC"/>
</dbReference>
<evidence type="ECO:0000256" key="13">
    <source>
        <dbReference type="ARBA" id="ARBA00023136"/>
    </source>
</evidence>
<dbReference type="InterPro" id="IPR003594">
    <property type="entry name" value="HATPase_dom"/>
</dbReference>
<dbReference type="AlphaFoldDB" id="A0A1G9LXD9"/>
<organism evidence="17 18">
    <name type="scientific">Kriegella aquimaris</name>
    <dbReference type="NCBI Taxonomy" id="192904"/>
    <lineage>
        <taxon>Bacteria</taxon>
        <taxon>Pseudomonadati</taxon>
        <taxon>Bacteroidota</taxon>
        <taxon>Flavobacteriia</taxon>
        <taxon>Flavobacteriales</taxon>
        <taxon>Flavobacteriaceae</taxon>
        <taxon>Kriegella</taxon>
    </lineage>
</organism>
<evidence type="ECO:0000256" key="3">
    <source>
        <dbReference type="ARBA" id="ARBA00012438"/>
    </source>
</evidence>
<dbReference type="SMART" id="SM00387">
    <property type="entry name" value="HATPase_c"/>
    <property type="match status" value="1"/>
</dbReference>
<dbReference type="Proteomes" id="UP000199440">
    <property type="component" value="Unassembled WGS sequence"/>
</dbReference>
<dbReference type="InterPro" id="IPR001610">
    <property type="entry name" value="PAC"/>
</dbReference>
<gene>
    <name evidence="17" type="ORF">SAMN04488514_102270</name>
</gene>
<keyword evidence="7" id="KW-0808">Transferase</keyword>
<dbReference type="EC" id="2.7.13.3" evidence="3"/>
<dbReference type="InterPro" id="IPR000700">
    <property type="entry name" value="PAS-assoc_C"/>
</dbReference>
<dbReference type="PROSITE" id="PS50112">
    <property type="entry name" value="PAS"/>
    <property type="match status" value="2"/>
</dbReference>
<dbReference type="PROSITE" id="PS50113">
    <property type="entry name" value="PAC"/>
    <property type="match status" value="4"/>
</dbReference>
<dbReference type="InterPro" id="IPR005467">
    <property type="entry name" value="His_kinase_dom"/>
</dbReference>
<keyword evidence="9" id="KW-0677">Repeat</keyword>
<dbReference type="GO" id="GO:0005886">
    <property type="term" value="C:plasma membrane"/>
    <property type="evidence" value="ECO:0007669"/>
    <property type="project" value="UniProtKB-SubCell"/>
</dbReference>
<evidence type="ECO:0000256" key="11">
    <source>
        <dbReference type="ARBA" id="ARBA00022777"/>
    </source>
</evidence>
<keyword evidence="13" id="KW-0472">Membrane</keyword>
<dbReference type="FunFam" id="2.10.70.100:FF:000001">
    <property type="entry name" value="Sensory transduction histidine kinase"/>
    <property type="match status" value="1"/>
</dbReference>
<comment type="catalytic activity">
    <reaction evidence="1">
        <text>ATP + protein L-histidine = ADP + protein N-phospho-L-histidine.</text>
        <dbReference type="EC" id="2.7.13.3"/>
    </reaction>
</comment>
<evidence type="ECO:0000256" key="1">
    <source>
        <dbReference type="ARBA" id="ARBA00000085"/>
    </source>
</evidence>
<evidence type="ECO:0000256" key="12">
    <source>
        <dbReference type="ARBA" id="ARBA00022989"/>
    </source>
</evidence>
<keyword evidence="10" id="KW-0547">Nucleotide-binding</keyword>
<evidence type="ECO:0000313" key="18">
    <source>
        <dbReference type="Proteomes" id="UP000199440"/>
    </source>
</evidence>
<evidence type="ECO:0000256" key="8">
    <source>
        <dbReference type="ARBA" id="ARBA00022692"/>
    </source>
</evidence>
<evidence type="ECO:0000259" key="16">
    <source>
        <dbReference type="PROSITE" id="PS50113"/>
    </source>
</evidence>
<keyword evidence="12" id="KW-1133">Transmembrane helix</keyword>
<dbReference type="STRING" id="192904.SAMN04488514_102270"/>
<comment type="subcellular location">
    <subcellularLocation>
        <location evidence="2">Cell inner membrane</location>
        <topology evidence="2">Multi-pass membrane protein</topology>
    </subcellularLocation>
</comment>
<evidence type="ECO:0000256" key="7">
    <source>
        <dbReference type="ARBA" id="ARBA00022679"/>
    </source>
</evidence>
<dbReference type="Pfam" id="PF02518">
    <property type="entry name" value="HATPase_c"/>
    <property type="match status" value="1"/>
</dbReference>
<keyword evidence="11" id="KW-0418">Kinase</keyword>
<evidence type="ECO:0000256" key="9">
    <source>
        <dbReference type="ARBA" id="ARBA00022737"/>
    </source>
</evidence>
<dbReference type="OrthoDB" id="5522855at2"/>
<dbReference type="InterPro" id="IPR013655">
    <property type="entry name" value="PAS_fold_3"/>
</dbReference>
<feature type="domain" description="PAS" evidence="15">
    <location>
        <begin position="247"/>
        <end position="319"/>
    </location>
</feature>
<dbReference type="SUPFAM" id="SSF55785">
    <property type="entry name" value="PYP-like sensor domain (PAS domain)"/>
    <property type="match status" value="4"/>
</dbReference>
<dbReference type="InterPro" id="IPR052162">
    <property type="entry name" value="Sensor_kinase/Photoreceptor"/>
</dbReference>
<evidence type="ECO:0000256" key="10">
    <source>
        <dbReference type="ARBA" id="ARBA00022741"/>
    </source>
</evidence>
<dbReference type="SMART" id="SM00086">
    <property type="entry name" value="PAC"/>
    <property type="match status" value="4"/>
</dbReference>
<keyword evidence="8" id="KW-0812">Transmembrane</keyword>
<evidence type="ECO:0000259" key="14">
    <source>
        <dbReference type="PROSITE" id="PS50109"/>
    </source>
</evidence>
<dbReference type="InterPro" id="IPR004358">
    <property type="entry name" value="Sig_transdc_His_kin-like_C"/>
</dbReference>